<feature type="compositionally biased region" description="Polar residues" evidence="1">
    <location>
        <begin position="23"/>
        <end position="34"/>
    </location>
</feature>
<dbReference type="Proteomes" id="UP001458880">
    <property type="component" value="Unassembled WGS sequence"/>
</dbReference>
<feature type="compositionally biased region" description="Low complexity" evidence="1">
    <location>
        <begin position="181"/>
        <end position="192"/>
    </location>
</feature>
<dbReference type="EMBL" id="JASPKY010000245">
    <property type="protein sequence ID" value="KAK9717226.1"/>
    <property type="molecule type" value="Genomic_DNA"/>
</dbReference>
<evidence type="ECO:0000313" key="3">
    <source>
        <dbReference type="Proteomes" id="UP001458880"/>
    </source>
</evidence>
<feature type="region of interest" description="Disordered" evidence="1">
    <location>
        <begin position="172"/>
        <end position="192"/>
    </location>
</feature>
<organism evidence="2 3">
    <name type="scientific">Popillia japonica</name>
    <name type="common">Japanese beetle</name>
    <dbReference type="NCBI Taxonomy" id="7064"/>
    <lineage>
        <taxon>Eukaryota</taxon>
        <taxon>Metazoa</taxon>
        <taxon>Ecdysozoa</taxon>
        <taxon>Arthropoda</taxon>
        <taxon>Hexapoda</taxon>
        <taxon>Insecta</taxon>
        <taxon>Pterygota</taxon>
        <taxon>Neoptera</taxon>
        <taxon>Endopterygota</taxon>
        <taxon>Coleoptera</taxon>
        <taxon>Polyphaga</taxon>
        <taxon>Scarabaeiformia</taxon>
        <taxon>Scarabaeidae</taxon>
        <taxon>Rutelinae</taxon>
        <taxon>Popillia</taxon>
    </lineage>
</organism>
<sequence length="192" mass="20918">MYRTPPKTQCQYEALPLPDSPADRQNNSSPSTPKVTGDDGEEETPTPHHSGSPAGVGDLTDDQIMEQIRTLQKLLDERRNAGVGDLTDDQIMEQIRTLQKLLDERRNSRLANRNLLKDLNTDDHQPPPGVSPVDMNTSFCSTASLVRAVGVSPVDMNTSFCSTASLVRAVCTGSSKKRKGSSSPLSSPRRSK</sequence>
<keyword evidence="3" id="KW-1185">Reference proteome</keyword>
<comment type="caution">
    <text evidence="2">The sequence shown here is derived from an EMBL/GenBank/DDBJ whole genome shotgun (WGS) entry which is preliminary data.</text>
</comment>
<reference evidence="2 3" key="1">
    <citation type="journal article" date="2024" name="BMC Genomics">
        <title>De novo assembly and annotation of Popillia japonica's genome with initial clues to its potential as an invasive pest.</title>
        <authorList>
            <person name="Cucini C."/>
            <person name="Boschi S."/>
            <person name="Funari R."/>
            <person name="Cardaioli E."/>
            <person name="Iannotti N."/>
            <person name="Marturano G."/>
            <person name="Paoli F."/>
            <person name="Bruttini M."/>
            <person name="Carapelli A."/>
            <person name="Frati F."/>
            <person name="Nardi F."/>
        </authorList>
    </citation>
    <scope>NUCLEOTIDE SEQUENCE [LARGE SCALE GENOMIC DNA]</scope>
    <source>
        <strain evidence="2">DMR45628</strain>
    </source>
</reference>
<protein>
    <submittedName>
        <fullName evidence="2">Uncharacterized protein</fullName>
    </submittedName>
</protein>
<evidence type="ECO:0000256" key="1">
    <source>
        <dbReference type="SAM" id="MobiDB-lite"/>
    </source>
</evidence>
<feature type="compositionally biased region" description="Polar residues" evidence="1">
    <location>
        <begin position="1"/>
        <end position="11"/>
    </location>
</feature>
<name>A0AAW1KFN3_POPJA</name>
<proteinExistence type="predicted"/>
<feature type="region of interest" description="Disordered" evidence="1">
    <location>
        <begin position="1"/>
        <end position="60"/>
    </location>
</feature>
<gene>
    <name evidence="2" type="ORF">QE152_g24287</name>
</gene>
<accession>A0AAW1KFN3</accession>
<evidence type="ECO:0000313" key="2">
    <source>
        <dbReference type="EMBL" id="KAK9717226.1"/>
    </source>
</evidence>
<dbReference type="AlphaFoldDB" id="A0AAW1KFN3"/>